<keyword evidence="14" id="KW-0539">Nucleus</keyword>
<evidence type="ECO:0000256" key="1">
    <source>
        <dbReference type="ARBA" id="ARBA00001663"/>
    </source>
</evidence>
<keyword evidence="9" id="KW-0378">Hydrolase</keyword>
<comment type="catalytic activity">
    <reaction evidence="1">
        <text>Exonucleolytic cleavage of poly(A) to 5'-AMP.</text>
        <dbReference type="EC" id="3.1.13.4"/>
    </reaction>
</comment>
<dbReference type="Gene3D" id="3.30.420.10">
    <property type="entry name" value="Ribonuclease H-like superfamily/Ribonuclease H"/>
    <property type="match status" value="1"/>
</dbReference>
<comment type="subcellular location">
    <subcellularLocation>
        <location evidence="3">Cytoplasm</location>
    </subcellularLocation>
    <subcellularLocation>
        <location evidence="2">Nucleus</location>
    </subcellularLocation>
</comment>
<keyword evidence="7" id="KW-0540">Nuclease</keyword>
<keyword evidence="16" id="KW-1185">Reference proteome</keyword>
<dbReference type="InterPro" id="IPR039637">
    <property type="entry name" value="CNOT7/CNOT8/Pop2"/>
</dbReference>
<dbReference type="GO" id="GO:0003723">
    <property type="term" value="F:RNA binding"/>
    <property type="evidence" value="ECO:0007669"/>
    <property type="project" value="UniProtKB-KW"/>
</dbReference>
<evidence type="ECO:0000256" key="5">
    <source>
        <dbReference type="ARBA" id="ARBA00012161"/>
    </source>
</evidence>
<dbReference type="InterPro" id="IPR036397">
    <property type="entry name" value="RNaseH_sf"/>
</dbReference>
<proteinExistence type="inferred from homology"/>
<dbReference type="InterPro" id="IPR006941">
    <property type="entry name" value="RNase_CAF1"/>
</dbReference>
<keyword evidence="6" id="KW-0963">Cytoplasm</keyword>
<reference evidence="15" key="1">
    <citation type="submission" date="2025-08" db="UniProtKB">
        <authorList>
            <consortium name="Ensembl"/>
        </authorList>
    </citation>
    <scope>IDENTIFICATION</scope>
</reference>
<comment type="similarity">
    <text evidence="4">Belongs to the CAF1 family.</text>
</comment>
<evidence type="ECO:0000256" key="13">
    <source>
        <dbReference type="ARBA" id="ARBA00023163"/>
    </source>
</evidence>
<dbReference type="Pfam" id="PF04857">
    <property type="entry name" value="CAF1"/>
    <property type="match status" value="1"/>
</dbReference>
<evidence type="ECO:0000256" key="9">
    <source>
        <dbReference type="ARBA" id="ARBA00022801"/>
    </source>
</evidence>
<accession>A0A8C6AD84</accession>
<dbReference type="EC" id="3.1.13.4" evidence="5"/>
<evidence type="ECO:0000256" key="10">
    <source>
        <dbReference type="ARBA" id="ARBA00022839"/>
    </source>
</evidence>
<protein>
    <recommendedName>
        <fullName evidence="5">poly(A)-specific ribonuclease</fullName>
        <ecNumber evidence="5">3.1.13.4</ecNumber>
    </recommendedName>
</protein>
<reference evidence="15" key="2">
    <citation type="submission" date="2025-09" db="UniProtKB">
        <authorList>
            <consortium name="Ensembl"/>
        </authorList>
    </citation>
    <scope>IDENTIFICATION</scope>
</reference>
<evidence type="ECO:0000256" key="6">
    <source>
        <dbReference type="ARBA" id="ARBA00022490"/>
    </source>
</evidence>
<evidence type="ECO:0000256" key="12">
    <source>
        <dbReference type="ARBA" id="ARBA00023015"/>
    </source>
</evidence>
<dbReference type="GO" id="GO:0005634">
    <property type="term" value="C:nucleus"/>
    <property type="evidence" value="ECO:0007669"/>
    <property type="project" value="UniProtKB-SubCell"/>
</dbReference>
<dbReference type="PANTHER" id="PTHR10797">
    <property type="entry name" value="CCR4-NOT TRANSCRIPTION COMPLEX SUBUNIT"/>
    <property type="match status" value="1"/>
</dbReference>
<keyword evidence="8" id="KW-0479">Metal-binding</keyword>
<evidence type="ECO:0000256" key="7">
    <source>
        <dbReference type="ARBA" id="ARBA00022722"/>
    </source>
</evidence>
<dbReference type="GO" id="GO:0005737">
    <property type="term" value="C:cytoplasm"/>
    <property type="evidence" value="ECO:0007669"/>
    <property type="project" value="UniProtKB-SubCell"/>
</dbReference>
<keyword evidence="12" id="KW-0805">Transcription regulation</keyword>
<evidence type="ECO:0000256" key="14">
    <source>
        <dbReference type="ARBA" id="ARBA00023242"/>
    </source>
</evidence>
<dbReference type="Proteomes" id="UP000694407">
    <property type="component" value="Unplaced"/>
</dbReference>
<dbReference type="GO" id="GO:0004535">
    <property type="term" value="F:poly(A)-specific ribonuclease activity"/>
    <property type="evidence" value="ECO:0007669"/>
    <property type="project" value="UniProtKB-EC"/>
</dbReference>
<organism evidence="15 16">
    <name type="scientific">Marmota marmota marmota</name>
    <name type="common">Alpine marmot</name>
    <dbReference type="NCBI Taxonomy" id="9994"/>
    <lineage>
        <taxon>Eukaryota</taxon>
        <taxon>Metazoa</taxon>
        <taxon>Chordata</taxon>
        <taxon>Craniata</taxon>
        <taxon>Vertebrata</taxon>
        <taxon>Euteleostomi</taxon>
        <taxon>Mammalia</taxon>
        <taxon>Eutheria</taxon>
        <taxon>Euarchontoglires</taxon>
        <taxon>Glires</taxon>
        <taxon>Rodentia</taxon>
        <taxon>Sciuromorpha</taxon>
        <taxon>Sciuridae</taxon>
        <taxon>Xerinae</taxon>
        <taxon>Marmotini</taxon>
        <taxon>Marmota</taxon>
    </lineage>
</organism>
<evidence type="ECO:0000256" key="8">
    <source>
        <dbReference type="ARBA" id="ARBA00022723"/>
    </source>
</evidence>
<evidence type="ECO:0000256" key="3">
    <source>
        <dbReference type="ARBA" id="ARBA00004496"/>
    </source>
</evidence>
<sequence>MPAATVDHSQRICEVWACNLDEEMKKIRQVIRKYNYVAMDTEFPGVVARPIGEFRSNADYQNQLLRCNVDLLKIIQLGLTFMNEQGEYPPGTSTWQFNFKFNLTEDMYAQDSTELLTTSGIQFKKHEEEGIETQCFAELLMTSGVVLCEGVKWLSFHSGYDFGYLIKILTNSNLPEEELDFFEILRFCKNLKEMFFEDHIDDAKYCGHLYGLGSGSSYVQNGTGNAYEEEANKQS</sequence>
<dbReference type="Ensembl" id="ENSMMMT00000030296.1">
    <property type="protein sequence ID" value="ENSMMMP00000026771.1"/>
    <property type="gene ID" value="ENSMMMG00000023430.1"/>
</dbReference>
<dbReference type="AlphaFoldDB" id="A0A8C6AD84"/>
<dbReference type="GeneTree" id="ENSGT00390000000080"/>
<evidence type="ECO:0000256" key="2">
    <source>
        <dbReference type="ARBA" id="ARBA00004123"/>
    </source>
</evidence>
<keyword evidence="11" id="KW-0694">RNA-binding</keyword>
<name>A0A8C6AD84_MARMA</name>
<dbReference type="SUPFAM" id="SSF53098">
    <property type="entry name" value="Ribonuclease H-like"/>
    <property type="match status" value="1"/>
</dbReference>
<dbReference type="GO" id="GO:0046872">
    <property type="term" value="F:metal ion binding"/>
    <property type="evidence" value="ECO:0007669"/>
    <property type="project" value="UniProtKB-KW"/>
</dbReference>
<evidence type="ECO:0000313" key="15">
    <source>
        <dbReference type="Ensembl" id="ENSMMMP00000026771.1"/>
    </source>
</evidence>
<evidence type="ECO:0000256" key="4">
    <source>
        <dbReference type="ARBA" id="ARBA00008372"/>
    </source>
</evidence>
<keyword evidence="10" id="KW-0269">Exonuclease</keyword>
<evidence type="ECO:0000313" key="16">
    <source>
        <dbReference type="Proteomes" id="UP000694407"/>
    </source>
</evidence>
<dbReference type="GO" id="GO:0030014">
    <property type="term" value="C:CCR4-NOT complex"/>
    <property type="evidence" value="ECO:0007669"/>
    <property type="project" value="InterPro"/>
</dbReference>
<keyword evidence="13" id="KW-0804">Transcription</keyword>
<evidence type="ECO:0000256" key="11">
    <source>
        <dbReference type="ARBA" id="ARBA00022884"/>
    </source>
</evidence>
<dbReference type="InterPro" id="IPR012337">
    <property type="entry name" value="RNaseH-like_sf"/>
</dbReference>